<evidence type="ECO:0000313" key="2">
    <source>
        <dbReference type="Proteomes" id="UP000247152"/>
    </source>
</evidence>
<gene>
    <name evidence="1" type="ORF">DGG96_03660</name>
</gene>
<reference evidence="1 2" key="1">
    <citation type="submission" date="2018-05" db="EMBL/GenBank/DDBJ databases">
        <title>Legionella qingyii sp.nov., whole genome shotgun sequence.</title>
        <authorList>
            <person name="Wu H."/>
            <person name="Zhu Q."/>
            <person name="Hu C."/>
        </authorList>
    </citation>
    <scope>NUCLEOTIDE SEQUENCE [LARGE SCALE GENOMIC DNA]</scope>
    <source>
        <strain evidence="1 2">HEB18</strain>
    </source>
</reference>
<proteinExistence type="predicted"/>
<organism evidence="1 2">
    <name type="scientific">Legionella qingyii</name>
    <dbReference type="NCBI Taxonomy" id="2184757"/>
    <lineage>
        <taxon>Bacteria</taxon>
        <taxon>Pseudomonadati</taxon>
        <taxon>Pseudomonadota</taxon>
        <taxon>Gammaproteobacteria</taxon>
        <taxon>Legionellales</taxon>
        <taxon>Legionellaceae</taxon>
        <taxon>Legionella</taxon>
    </lineage>
</organism>
<dbReference type="Proteomes" id="UP000247152">
    <property type="component" value="Unassembled WGS sequence"/>
</dbReference>
<comment type="caution">
    <text evidence="1">The sequence shown here is derived from an EMBL/GenBank/DDBJ whole genome shotgun (WGS) entry which is preliminary data.</text>
</comment>
<evidence type="ECO:0000313" key="1">
    <source>
        <dbReference type="EMBL" id="PWY57095.1"/>
    </source>
</evidence>
<name>A0A317U6Z5_9GAMM</name>
<sequence length="77" mass="8667">MRGVTLLIVRDLSKLTEVKDFHSISFNTSSEIQKEVEVTVIVGKERSVLLVEMLYFTLVGYVSDLSDGVFSQTIKLN</sequence>
<protein>
    <submittedName>
        <fullName evidence="1">Uncharacterized protein</fullName>
    </submittedName>
</protein>
<dbReference type="EMBL" id="QHJG01000004">
    <property type="protein sequence ID" value="PWY57095.1"/>
    <property type="molecule type" value="Genomic_DNA"/>
</dbReference>
<accession>A0A317U6Z5</accession>
<dbReference type="AlphaFoldDB" id="A0A317U6Z5"/>